<dbReference type="FunFam" id="1.10.20.10:FF:000085">
    <property type="entry name" value="Histone H3.2"/>
    <property type="match status" value="1"/>
</dbReference>
<evidence type="ECO:0000313" key="11">
    <source>
        <dbReference type="EMBL" id="WPA98793.1"/>
    </source>
</evidence>
<dbReference type="OrthoDB" id="842664at2759"/>
<keyword evidence="7" id="KW-0544">Nucleosome core</keyword>
<sequence>MARKKKIKLSQLPSQSGGTIAYRVHRGGATRGGRSAGAGRGGKSTSPSTRPQPAAAAAKEEKKKRRPAPSTITLQKIKKYQESTHLLILSLPFQRLVREIANELIPSGERGAWRWQKSAVIALQEAAEAYLVSVLKDTNILALHAKRTTITQKDMQLQKRLVRDRA</sequence>
<dbReference type="Gene3D" id="1.10.20.10">
    <property type="entry name" value="Histone, subunit A"/>
    <property type="match status" value="1"/>
</dbReference>
<dbReference type="PANTHER" id="PTHR11426">
    <property type="entry name" value="HISTONE H3"/>
    <property type="match status" value="1"/>
</dbReference>
<feature type="region of interest" description="Disordered" evidence="8">
    <location>
        <begin position="1"/>
        <end position="72"/>
    </location>
</feature>
<dbReference type="GO" id="GO:0005634">
    <property type="term" value="C:nucleus"/>
    <property type="evidence" value="ECO:0007669"/>
    <property type="project" value="UniProtKB-SubCell"/>
</dbReference>
<dbReference type="EMBL" id="LKMD01000102">
    <property type="protein sequence ID" value="PIA98062.1"/>
    <property type="molecule type" value="Genomic_DNA"/>
</dbReference>
<dbReference type="GO" id="GO:0000786">
    <property type="term" value="C:nucleosome"/>
    <property type="evidence" value="ECO:0007669"/>
    <property type="project" value="UniProtKB-KW"/>
</dbReference>
<dbReference type="GO" id="GO:0046982">
    <property type="term" value="F:protein heterodimerization activity"/>
    <property type="evidence" value="ECO:0007669"/>
    <property type="project" value="InterPro"/>
</dbReference>
<evidence type="ECO:0000259" key="9">
    <source>
        <dbReference type="Pfam" id="PF00125"/>
    </source>
</evidence>
<dbReference type="SMART" id="SM00428">
    <property type="entry name" value="H3"/>
    <property type="match status" value="1"/>
</dbReference>
<evidence type="ECO:0000256" key="5">
    <source>
        <dbReference type="ARBA" id="ARBA00023125"/>
    </source>
</evidence>
<dbReference type="PROSITE" id="PS00959">
    <property type="entry name" value="HISTONE_H3_2"/>
    <property type="match status" value="1"/>
</dbReference>
<evidence type="ECO:0000256" key="2">
    <source>
        <dbReference type="ARBA" id="ARBA00004286"/>
    </source>
</evidence>
<dbReference type="AlphaFoldDB" id="A0A2G5I0N6"/>
<feature type="compositionally biased region" description="Gly residues" evidence="8">
    <location>
        <begin position="29"/>
        <end position="42"/>
    </location>
</feature>
<reference evidence="11 13" key="2">
    <citation type="submission" date="2023-09" db="EMBL/GenBank/DDBJ databases">
        <title>Complete-Gapless Cercospora beticola genome.</title>
        <authorList>
            <person name="Wyatt N.A."/>
            <person name="Spanner R.E."/>
            <person name="Bolton M.D."/>
        </authorList>
    </citation>
    <scope>NUCLEOTIDE SEQUENCE [LARGE SCALE GENOMIC DNA]</scope>
    <source>
        <strain evidence="11">Cb09-40</strain>
    </source>
</reference>
<keyword evidence="13" id="KW-1185">Reference proteome</keyword>
<dbReference type="Proteomes" id="UP000230605">
    <property type="component" value="Chromosome 2"/>
</dbReference>
<evidence type="ECO:0000256" key="4">
    <source>
        <dbReference type="ARBA" id="ARBA00022454"/>
    </source>
</evidence>
<dbReference type="InterPro" id="IPR000164">
    <property type="entry name" value="Histone_H3/CENP-A"/>
</dbReference>
<comment type="subcellular location">
    <subcellularLocation>
        <location evidence="2">Chromosome</location>
    </subcellularLocation>
    <subcellularLocation>
        <location evidence="1">Nucleus</location>
    </subcellularLocation>
</comment>
<dbReference type="Proteomes" id="UP001302367">
    <property type="component" value="Chromosome 2"/>
</dbReference>
<dbReference type="InterPro" id="IPR009072">
    <property type="entry name" value="Histone-fold"/>
</dbReference>
<organism evidence="10 12">
    <name type="scientific">Cercospora beticola</name>
    <name type="common">Sugarbeet leaf spot fungus</name>
    <dbReference type="NCBI Taxonomy" id="122368"/>
    <lineage>
        <taxon>Eukaryota</taxon>
        <taxon>Fungi</taxon>
        <taxon>Dikarya</taxon>
        <taxon>Ascomycota</taxon>
        <taxon>Pezizomycotina</taxon>
        <taxon>Dothideomycetes</taxon>
        <taxon>Dothideomycetidae</taxon>
        <taxon>Mycosphaerellales</taxon>
        <taxon>Mycosphaerellaceae</taxon>
        <taxon>Cercospora</taxon>
    </lineage>
</organism>
<dbReference type="Pfam" id="PF00125">
    <property type="entry name" value="Histone"/>
    <property type="match status" value="1"/>
</dbReference>
<keyword evidence="6" id="KW-0539">Nucleus</keyword>
<evidence type="ECO:0000256" key="3">
    <source>
        <dbReference type="ARBA" id="ARBA00010343"/>
    </source>
</evidence>
<evidence type="ECO:0000256" key="6">
    <source>
        <dbReference type="ARBA" id="ARBA00023242"/>
    </source>
</evidence>
<keyword evidence="4" id="KW-0158">Chromosome</keyword>
<evidence type="ECO:0000313" key="10">
    <source>
        <dbReference type="EMBL" id="PIA98062.1"/>
    </source>
</evidence>
<comment type="similarity">
    <text evidence="3">Belongs to the histone H3 family.</text>
</comment>
<evidence type="ECO:0000256" key="7">
    <source>
        <dbReference type="ARBA" id="ARBA00023269"/>
    </source>
</evidence>
<dbReference type="PRINTS" id="PR00622">
    <property type="entry name" value="HISTONEH3"/>
</dbReference>
<feature type="domain" description="Core Histone H2A/H2B/H3" evidence="9">
    <location>
        <begin position="70"/>
        <end position="160"/>
    </location>
</feature>
<dbReference type="GO" id="GO:0030527">
    <property type="term" value="F:structural constituent of chromatin"/>
    <property type="evidence" value="ECO:0007669"/>
    <property type="project" value="InterPro"/>
</dbReference>
<evidence type="ECO:0000256" key="1">
    <source>
        <dbReference type="ARBA" id="ARBA00004123"/>
    </source>
</evidence>
<dbReference type="EMBL" id="CP134185">
    <property type="protein sequence ID" value="WPA98793.1"/>
    <property type="molecule type" value="Genomic_DNA"/>
</dbReference>
<dbReference type="SUPFAM" id="SSF47113">
    <property type="entry name" value="Histone-fold"/>
    <property type="match status" value="1"/>
</dbReference>
<reference evidence="10 12" key="1">
    <citation type="submission" date="2015-10" db="EMBL/GenBank/DDBJ databases">
        <title>The cercosporin biosynthetic gene cluster was horizontally transferred to several fungal lineages and shown to be expanded in Cercospora beticola based on microsynteny with recipient genomes.</title>
        <authorList>
            <person name="De Jonge R."/>
            <person name="Ebert M.K."/>
            <person name="Suttle J.C."/>
            <person name="Jurick Ii W.M."/>
            <person name="Secor G.A."/>
            <person name="Thomma B.P."/>
            <person name="Van De Peer Y."/>
            <person name="Bolton M.D."/>
        </authorList>
    </citation>
    <scope>NUCLEOTIDE SEQUENCE [LARGE SCALE GENOMIC DNA]</scope>
    <source>
        <strain evidence="10 12">09-40</strain>
    </source>
</reference>
<dbReference type="GO" id="GO:0003677">
    <property type="term" value="F:DNA binding"/>
    <property type="evidence" value="ECO:0007669"/>
    <property type="project" value="UniProtKB-KW"/>
</dbReference>
<protein>
    <submittedName>
        <fullName evidence="10">Histone H3</fullName>
    </submittedName>
</protein>
<proteinExistence type="inferred from homology"/>
<evidence type="ECO:0000256" key="8">
    <source>
        <dbReference type="SAM" id="MobiDB-lite"/>
    </source>
</evidence>
<keyword evidence="5" id="KW-0238">DNA-binding</keyword>
<evidence type="ECO:0000313" key="12">
    <source>
        <dbReference type="Proteomes" id="UP000230605"/>
    </source>
</evidence>
<evidence type="ECO:0000313" key="13">
    <source>
        <dbReference type="Proteomes" id="UP001302367"/>
    </source>
</evidence>
<accession>A0A2G5I0N6</accession>
<dbReference type="CDD" id="cd22911">
    <property type="entry name" value="HFD_H3"/>
    <property type="match status" value="1"/>
</dbReference>
<gene>
    <name evidence="10" type="ORF">CB0940_06177</name>
    <name evidence="11" type="ORF">RHO25_003406</name>
</gene>
<name>A0A2G5I0N6_CERBT</name>
<dbReference type="InterPro" id="IPR007125">
    <property type="entry name" value="H2A/H2B/H3"/>
</dbReference>